<dbReference type="InterPro" id="IPR001029">
    <property type="entry name" value="Flagellin_N"/>
</dbReference>
<dbReference type="OrthoDB" id="9768249at2"/>
<feature type="domain" description="Flagellin N-terminal" evidence="6">
    <location>
        <begin position="2"/>
        <end position="140"/>
    </location>
</feature>
<gene>
    <name evidence="7" type="ORF">SAMN02583745_00560</name>
</gene>
<keyword evidence="7" id="KW-0969">Cilium</keyword>
<name>A0A1H9ZF11_9GAMM</name>
<reference evidence="8" key="1">
    <citation type="submission" date="2016-10" db="EMBL/GenBank/DDBJ databases">
        <authorList>
            <person name="Varghese N."/>
            <person name="Submissions S."/>
        </authorList>
    </citation>
    <scope>NUCLEOTIDE SEQUENCE [LARGE SCALE GENOMIC DNA]</scope>
    <source>
        <strain evidence="8">DSM 18579</strain>
    </source>
</reference>
<dbReference type="NCBIfam" id="TIGR02550">
    <property type="entry name" value="flagell_flgL"/>
    <property type="match status" value="1"/>
</dbReference>
<dbReference type="GO" id="GO:0005576">
    <property type="term" value="C:extracellular region"/>
    <property type="evidence" value="ECO:0007669"/>
    <property type="project" value="UniProtKB-SubCell"/>
</dbReference>
<evidence type="ECO:0000256" key="4">
    <source>
        <dbReference type="ARBA" id="ARBA00022525"/>
    </source>
</evidence>
<comment type="similarity">
    <text evidence="3">Belongs to the bacterial flagellin family.</text>
</comment>
<keyword evidence="7" id="KW-0966">Cell projection</keyword>
<proteinExistence type="inferred from homology"/>
<evidence type="ECO:0000259" key="6">
    <source>
        <dbReference type="Pfam" id="PF00669"/>
    </source>
</evidence>
<evidence type="ECO:0000313" key="7">
    <source>
        <dbReference type="EMBL" id="SES80178.1"/>
    </source>
</evidence>
<evidence type="ECO:0000313" key="8">
    <source>
        <dbReference type="Proteomes" id="UP000242642"/>
    </source>
</evidence>
<dbReference type="PANTHER" id="PTHR42792">
    <property type="entry name" value="FLAGELLIN"/>
    <property type="match status" value="1"/>
</dbReference>
<organism evidence="7 8">
    <name type="scientific">Thorsellia anophelis DSM 18579</name>
    <dbReference type="NCBI Taxonomy" id="1123402"/>
    <lineage>
        <taxon>Bacteria</taxon>
        <taxon>Pseudomonadati</taxon>
        <taxon>Pseudomonadota</taxon>
        <taxon>Gammaproteobacteria</taxon>
        <taxon>Enterobacterales</taxon>
        <taxon>Thorselliaceae</taxon>
        <taxon>Thorsellia</taxon>
    </lineage>
</organism>
<dbReference type="Pfam" id="PF00669">
    <property type="entry name" value="Flagellin_N"/>
    <property type="match status" value="1"/>
</dbReference>
<keyword evidence="8" id="KW-1185">Reference proteome</keyword>
<dbReference type="Gene3D" id="1.20.1330.10">
    <property type="entry name" value="f41 fragment of flagellin, N-terminal domain"/>
    <property type="match status" value="1"/>
</dbReference>
<keyword evidence="4" id="KW-0964">Secreted</keyword>
<protein>
    <submittedName>
        <fullName evidence="7">Flagellar hook-associated protein 3 FlgL</fullName>
    </submittedName>
</protein>
<keyword evidence="7" id="KW-0282">Flagellum</keyword>
<dbReference type="AlphaFoldDB" id="A0A1H9ZF11"/>
<keyword evidence="5" id="KW-0975">Bacterial flagellum</keyword>
<dbReference type="RefSeq" id="WP_093317635.1">
    <property type="nucleotide sequence ID" value="NZ_FOHV01000003.1"/>
</dbReference>
<dbReference type="EMBL" id="FOHV01000003">
    <property type="protein sequence ID" value="SES80178.1"/>
    <property type="molecule type" value="Genomic_DNA"/>
</dbReference>
<comment type="subcellular location">
    <subcellularLocation>
        <location evidence="1">Bacterial flagellum</location>
    </subcellularLocation>
    <subcellularLocation>
        <location evidence="2">Secreted</location>
    </subcellularLocation>
</comment>
<sequence length="322" mass="34614">MISTSMMYQMQSNSIGSANEKWLTSGLKLSTMKRVVNPSDDALAASQAVRIKQSLGLGEQYQTARNFANSNIALSENVIQNVNGVLAEIKVTIVNAGNTTISDEDRLTLSSQLEGLKEELLGLANTRDGLGNFIFSGFKTDIPPFVKDDVTGVVTYQGGDTAMTQKVNPTRELAVSYLGSDIFEGLPANPVLEPDDTPSGMGGVFDTLDKAIAALKVPLDSGTQADRDAFTAAMDSANRGIQNASSNASRVQTDMGLSMRELTNLDDLGAQENLNGQERLSDMVDLDPVKGISEYMLNLNSLQASYQTFMDMKGLSLFNLAR</sequence>
<dbReference type="InterPro" id="IPR013384">
    <property type="entry name" value="Flagell_FlgL"/>
</dbReference>
<dbReference type="Proteomes" id="UP000242642">
    <property type="component" value="Unassembled WGS sequence"/>
</dbReference>
<dbReference type="STRING" id="1123402.SAMN02583745_00560"/>
<evidence type="ECO:0000256" key="2">
    <source>
        <dbReference type="ARBA" id="ARBA00004613"/>
    </source>
</evidence>
<accession>A0A1H9ZF11</accession>
<dbReference type="InterPro" id="IPR001492">
    <property type="entry name" value="Flagellin"/>
</dbReference>
<dbReference type="GO" id="GO:0005198">
    <property type="term" value="F:structural molecule activity"/>
    <property type="evidence" value="ECO:0007669"/>
    <property type="project" value="InterPro"/>
</dbReference>
<dbReference type="GO" id="GO:0009424">
    <property type="term" value="C:bacterial-type flagellum hook"/>
    <property type="evidence" value="ECO:0007669"/>
    <property type="project" value="InterPro"/>
</dbReference>
<dbReference type="GO" id="GO:0071973">
    <property type="term" value="P:bacterial-type flagellum-dependent cell motility"/>
    <property type="evidence" value="ECO:0007669"/>
    <property type="project" value="InterPro"/>
</dbReference>
<dbReference type="SUPFAM" id="SSF64518">
    <property type="entry name" value="Phase 1 flagellin"/>
    <property type="match status" value="1"/>
</dbReference>
<evidence type="ECO:0000256" key="1">
    <source>
        <dbReference type="ARBA" id="ARBA00004365"/>
    </source>
</evidence>
<evidence type="ECO:0000256" key="5">
    <source>
        <dbReference type="ARBA" id="ARBA00023143"/>
    </source>
</evidence>
<dbReference type="PANTHER" id="PTHR42792:SF1">
    <property type="entry name" value="FLAGELLAR HOOK-ASSOCIATED PROTEIN 3"/>
    <property type="match status" value="1"/>
</dbReference>
<evidence type="ECO:0000256" key="3">
    <source>
        <dbReference type="ARBA" id="ARBA00005709"/>
    </source>
</evidence>